<gene>
    <name evidence="1" type="ORF">TTRE_0000480401</name>
</gene>
<proteinExistence type="predicted"/>
<protein>
    <submittedName>
        <fullName evidence="1">Uncharacterized protein</fullName>
    </submittedName>
</protein>
<name>A0A077Z9R5_TRITR</name>
<accession>A0A077Z9R5</accession>
<evidence type="ECO:0000313" key="2">
    <source>
        <dbReference type="Proteomes" id="UP000030665"/>
    </source>
</evidence>
<dbReference type="Proteomes" id="UP000030665">
    <property type="component" value="Unassembled WGS sequence"/>
</dbReference>
<dbReference type="EMBL" id="HG806049">
    <property type="protein sequence ID" value="CDW56524.1"/>
    <property type="molecule type" value="Genomic_DNA"/>
</dbReference>
<evidence type="ECO:0000313" key="1">
    <source>
        <dbReference type="EMBL" id="CDW56524.1"/>
    </source>
</evidence>
<reference evidence="1" key="1">
    <citation type="submission" date="2014-01" db="EMBL/GenBank/DDBJ databases">
        <authorList>
            <person name="Aslett M."/>
        </authorList>
    </citation>
    <scope>NUCLEOTIDE SEQUENCE</scope>
</reference>
<organism evidence="1 2">
    <name type="scientific">Trichuris trichiura</name>
    <name type="common">Whipworm</name>
    <name type="synonym">Trichocephalus trichiurus</name>
    <dbReference type="NCBI Taxonomy" id="36087"/>
    <lineage>
        <taxon>Eukaryota</taxon>
        <taxon>Metazoa</taxon>
        <taxon>Ecdysozoa</taxon>
        <taxon>Nematoda</taxon>
        <taxon>Enoplea</taxon>
        <taxon>Dorylaimia</taxon>
        <taxon>Trichinellida</taxon>
        <taxon>Trichuridae</taxon>
        <taxon>Trichuris</taxon>
    </lineage>
</organism>
<sequence length="160" mass="17926">MASLRFWISKVKFHCSISPVDIIVVTVSSAALSPYAPWRFAVRHPPGQRPKQSCLIVAADQHHVADSDSGWPLAAIRPLQKLPKIFRAEASPMALHQSLSILGSIGKRISVYIIYVGDTYLSVILEKHGRRQGLQVNHPIGQVREWPRVHDRLTVTQHSE</sequence>
<keyword evidence="2" id="KW-1185">Reference proteome</keyword>
<reference evidence="1" key="2">
    <citation type="submission" date="2014-03" db="EMBL/GenBank/DDBJ databases">
        <title>The whipworm genome and dual-species transcriptomics of an intimate host-pathogen interaction.</title>
        <authorList>
            <person name="Foth B.J."/>
            <person name="Tsai I.J."/>
            <person name="Reid A.J."/>
            <person name="Bancroft A.J."/>
            <person name="Nichol S."/>
            <person name="Tracey A."/>
            <person name="Holroyd N."/>
            <person name="Cotton J.A."/>
            <person name="Stanley E.J."/>
            <person name="Zarowiecki M."/>
            <person name="Liu J.Z."/>
            <person name="Huckvale T."/>
            <person name="Cooper P.J."/>
            <person name="Grencis R.K."/>
            <person name="Berriman M."/>
        </authorList>
    </citation>
    <scope>NUCLEOTIDE SEQUENCE [LARGE SCALE GENOMIC DNA]</scope>
</reference>
<dbReference type="AlphaFoldDB" id="A0A077Z9R5"/>